<dbReference type="Gene3D" id="1.10.357.10">
    <property type="entry name" value="Tetracycline Repressor, domain 2"/>
    <property type="match status" value="1"/>
</dbReference>
<evidence type="ECO:0000256" key="1">
    <source>
        <dbReference type="ARBA" id="ARBA00023125"/>
    </source>
</evidence>
<evidence type="ECO:0000259" key="3">
    <source>
        <dbReference type="PROSITE" id="PS50977"/>
    </source>
</evidence>
<dbReference type="InterPro" id="IPR009057">
    <property type="entry name" value="Homeodomain-like_sf"/>
</dbReference>
<dbReference type="InterPro" id="IPR050624">
    <property type="entry name" value="HTH-type_Tx_Regulator"/>
</dbReference>
<feature type="DNA-binding region" description="H-T-H motif" evidence="2">
    <location>
        <begin position="27"/>
        <end position="46"/>
    </location>
</feature>
<dbReference type="PANTHER" id="PTHR43479">
    <property type="entry name" value="ACREF/ENVCD OPERON REPRESSOR-RELATED"/>
    <property type="match status" value="1"/>
</dbReference>
<keyword evidence="1 2" id="KW-0238">DNA-binding</keyword>
<dbReference type="AlphaFoldDB" id="A0A2W5EQL9"/>
<dbReference type="PRINTS" id="PR00455">
    <property type="entry name" value="HTHTETR"/>
</dbReference>
<dbReference type="Proteomes" id="UP000249645">
    <property type="component" value="Unassembled WGS sequence"/>
</dbReference>
<dbReference type="GO" id="GO:0003677">
    <property type="term" value="F:DNA binding"/>
    <property type="evidence" value="ECO:0007669"/>
    <property type="project" value="UniProtKB-UniRule"/>
</dbReference>
<reference evidence="4 5" key="1">
    <citation type="submission" date="2017-11" db="EMBL/GenBank/DDBJ databases">
        <title>Infants hospitalized years apart are colonized by the same room-sourced microbial strains.</title>
        <authorList>
            <person name="Brooks B."/>
            <person name="Olm M.R."/>
            <person name="Firek B.A."/>
            <person name="Baker R."/>
            <person name="Thomas B.C."/>
            <person name="Morowitz M.J."/>
            <person name="Banfield J.F."/>
        </authorList>
    </citation>
    <scope>NUCLEOTIDE SEQUENCE [LARGE SCALE GENOMIC DNA]</scope>
    <source>
        <strain evidence="4">S2_009_000_R2_76</strain>
    </source>
</reference>
<sequence>MSLDKSRKEILINAQKLFQEKGLADVTVDDIARSIGKGKSSLYYYFKNKEDIFSAVLEMEINEIIRDTIKKTIKENTFQKKLEAFALTKFEMAKRRKSLYVLTETGLSNDEIQKYKQLKNNVHISYLSKEQIILHQLWEEEITSRKEIYKDDDIDTEILLFLCSLRGINREMAIRDNSDMARTLIFYLCNLIASNIKK</sequence>
<evidence type="ECO:0000313" key="4">
    <source>
        <dbReference type="EMBL" id="PZP43580.1"/>
    </source>
</evidence>
<comment type="caution">
    <text evidence="4">The sequence shown here is derived from an EMBL/GenBank/DDBJ whole genome shotgun (WGS) entry which is preliminary data.</text>
</comment>
<dbReference type="InterPro" id="IPR001647">
    <property type="entry name" value="HTH_TetR"/>
</dbReference>
<evidence type="ECO:0000313" key="5">
    <source>
        <dbReference type="Proteomes" id="UP000249645"/>
    </source>
</evidence>
<gene>
    <name evidence="4" type="ORF">DI598_15610</name>
</gene>
<dbReference type="SUPFAM" id="SSF46689">
    <property type="entry name" value="Homeodomain-like"/>
    <property type="match status" value="1"/>
</dbReference>
<dbReference type="Gene3D" id="1.10.10.60">
    <property type="entry name" value="Homeodomain-like"/>
    <property type="match status" value="1"/>
</dbReference>
<name>A0A2W5EQL9_9SPHI</name>
<feature type="domain" description="HTH tetR-type" evidence="3">
    <location>
        <begin position="4"/>
        <end position="64"/>
    </location>
</feature>
<proteinExistence type="predicted"/>
<dbReference type="EMBL" id="QFOI01000365">
    <property type="protein sequence ID" value="PZP43580.1"/>
    <property type="molecule type" value="Genomic_DNA"/>
</dbReference>
<dbReference type="PROSITE" id="PS50977">
    <property type="entry name" value="HTH_TETR_2"/>
    <property type="match status" value="1"/>
</dbReference>
<evidence type="ECO:0000256" key="2">
    <source>
        <dbReference type="PROSITE-ProRule" id="PRU00335"/>
    </source>
</evidence>
<organism evidence="4 5">
    <name type="scientific">Pseudopedobacter saltans</name>
    <dbReference type="NCBI Taxonomy" id="151895"/>
    <lineage>
        <taxon>Bacteria</taxon>
        <taxon>Pseudomonadati</taxon>
        <taxon>Bacteroidota</taxon>
        <taxon>Sphingobacteriia</taxon>
        <taxon>Sphingobacteriales</taxon>
        <taxon>Sphingobacteriaceae</taxon>
        <taxon>Pseudopedobacter</taxon>
    </lineage>
</organism>
<dbReference type="PANTHER" id="PTHR43479:SF11">
    <property type="entry name" value="ACREF_ENVCD OPERON REPRESSOR-RELATED"/>
    <property type="match status" value="1"/>
</dbReference>
<protein>
    <recommendedName>
        <fullName evidence="3">HTH tetR-type domain-containing protein</fullName>
    </recommendedName>
</protein>
<accession>A0A2W5EQL9</accession>
<dbReference type="Pfam" id="PF00440">
    <property type="entry name" value="TetR_N"/>
    <property type="match status" value="1"/>
</dbReference>